<organism evidence="2 3">
    <name type="scientific">Salinisphaera aquimarina</name>
    <dbReference type="NCBI Taxonomy" id="2094031"/>
    <lineage>
        <taxon>Bacteria</taxon>
        <taxon>Pseudomonadati</taxon>
        <taxon>Pseudomonadota</taxon>
        <taxon>Gammaproteobacteria</taxon>
        <taxon>Salinisphaerales</taxon>
        <taxon>Salinisphaeraceae</taxon>
        <taxon>Salinisphaera</taxon>
    </lineage>
</organism>
<name>A0ABV7EPU4_9GAMM</name>
<evidence type="ECO:0000313" key="2">
    <source>
        <dbReference type="EMBL" id="MFC3103647.1"/>
    </source>
</evidence>
<proteinExistence type="predicted"/>
<evidence type="ECO:0000256" key="1">
    <source>
        <dbReference type="SAM" id="SignalP"/>
    </source>
</evidence>
<feature type="chain" id="PRO_5047184629" description="Lipoprotein" evidence="1">
    <location>
        <begin position="23"/>
        <end position="280"/>
    </location>
</feature>
<protein>
    <recommendedName>
        <fullName evidence="4">Lipoprotein</fullName>
    </recommendedName>
</protein>
<reference evidence="3" key="1">
    <citation type="journal article" date="2019" name="Int. J. Syst. Evol. Microbiol.">
        <title>The Global Catalogue of Microorganisms (GCM) 10K type strain sequencing project: providing services to taxonomists for standard genome sequencing and annotation.</title>
        <authorList>
            <consortium name="The Broad Institute Genomics Platform"/>
            <consortium name="The Broad Institute Genome Sequencing Center for Infectious Disease"/>
            <person name="Wu L."/>
            <person name="Ma J."/>
        </authorList>
    </citation>
    <scope>NUCLEOTIDE SEQUENCE [LARGE SCALE GENOMIC DNA]</scope>
    <source>
        <strain evidence="3">KCTC 52640</strain>
    </source>
</reference>
<comment type="caution">
    <text evidence="2">The sequence shown here is derived from an EMBL/GenBank/DDBJ whole genome shotgun (WGS) entry which is preliminary data.</text>
</comment>
<evidence type="ECO:0000313" key="3">
    <source>
        <dbReference type="Proteomes" id="UP001595462"/>
    </source>
</evidence>
<gene>
    <name evidence="2" type="ORF">ACFOSU_07060</name>
</gene>
<dbReference type="RefSeq" id="WP_380687872.1">
    <property type="nucleotide sequence ID" value="NZ_JBHRSS010000003.1"/>
</dbReference>
<accession>A0ABV7EPU4</accession>
<keyword evidence="3" id="KW-1185">Reference proteome</keyword>
<dbReference type="Proteomes" id="UP001595462">
    <property type="component" value="Unassembled WGS sequence"/>
</dbReference>
<feature type="signal peptide" evidence="1">
    <location>
        <begin position="1"/>
        <end position="22"/>
    </location>
</feature>
<keyword evidence="1" id="KW-0732">Signal</keyword>
<sequence>MKPQVKSYLIMALVGVSMLAGCATGPSEQATQTSASNRVLEAYDVPDLLAQAAPAVSQSLDKNLPDDVAATDRQRLRNIVNEAYSPEALHADVIERLRESADSAGQQKALRSAADNLASPLAQRMISLESATGDENFAQGFSAFIDQPATDARKRRLRIIDSLSDDMQIVQLQTAFNVALLDTMIRSRNAVVTSDKKVGDQQIDRMLANTRDGIHSKLDQRVPLMLLYVYRDVDDATLQQYADLQSQPEMVWTNKALSDAIIASLAAAGKTVPARFNAAS</sequence>
<evidence type="ECO:0008006" key="4">
    <source>
        <dbReference type="Google" id="ProtNLM"/>
    </source>
</evidence>
<dbReference type="PROSITE" id="PS51257">
    <property type="entry name" value="PROKAR_LIPOPROTEIN"/>
    <property type="match status" value="1"/>
</dbReference>
<dbReference type="EMBL" id="JBHRSS010000003">
    <property type="protein sequence ID" value="MFC3103647.1"/>
    <property type="molecule type" value="Genomic_DNA"/>
</dbReference>